<dbReference type="AlphaFoldDB" id="A0A9J6H263"/>
<proteinExistence type="predicted"/>
<gene>
    <name evidence="1" type="ORF">HPB48_026853</name>
</gene>
<dbReference type="VEuPathDB" id="VectorBase:HLOH_048558"/>
<keyword evidence="2" id="KW-1185">Reference proteome</keyword>
<dbReference type="EMBL" id="JABSTR010003253">
    <property type="protein sequence ID" value="KAH9384831.1"/>
    <property type="molecule type" value="Genomic_DNA"/>
</dbReference>
<name>A0A9J6H263_HAELO</name>
<reference evidence="1 2" key="1">
    <citation type="journal article" date="2020" name="Cell">
        <title>Large-Scale Comparative Analyses of Tick Genomes Elucidate Their Genetic Diversity and Vector Capacities.</title>
        <authorList>
            <consortium name="Tick Genome and Microbiome Consortium (TIGMIC)"/>
            <person name="Jia N."/>
            <person name="Wang J."/>
            <person name="Shi W."/>
            <person name="Du L."/>
            <person name="Sun Y."/>
            <person name="Zhan W."/>
            <person name="Jiang J.F."/>
            <person name="Wang Q."/>
            <person name="Zhang B."/>
            <person name="Ji P."/>
            <person name="Bell-Sakyi L."/>
            <person name="Cui X.M."/>
            <person name="Yuan T.T."/>
            <person name="Jiang B.G."/>
            <person name="Yang W.F."/>
            <person name="Lam T.T."/>
            <person name="Chang Q.C."/>
            <person name="Ding S.J."/>
            <person name="Wang X.J."/>
            <person name="Zhu J.G."/>
            <person name="Ruan X.D."/>
            <person name="Zhao L."/>
            <person name="Wei J.T."/>
            <person name="Ye R.Z."/>
            <person name="Que T.C."/>
            <person name="Du C.H."/>
            <person name="Zhou Y.H."/>
            <person name="Cheng J.X."/>
            <person name="Dai P.F."/>
            <person name="Guo W.B."/>
            <person name="Han X.H."/>
            <person name="Huang E.J."/>
            <person name="Li L.F."/>
            <person name="Wei W."/>
            <person name="Gao Y.C."/>
            <person name="Liu J.Z."/>
            <person name="Shao H.Z."/>
            <person name="Wang X."/>
            <person name="Wang C.C."/>
            <person name="Yang T.C."/>
            <person name="Huo Q.B."/>
            <person name="Li W."/>
            <person name="Chen H.Y."/>
            <person name="Chen S.E."/>
            <person name="Zhou L.G."/>
            <person name="Ni X.B."/>
            <person name="Tian J.H."/>
            <person name="Sheng Y."/>
            <person name="Liu T."/>
            <person name="Pan Y.S."/>
            <person name="Xia L.Y."/>
            <person name="Li J."/>
            <person name="Zhao F."/>
            <person name="Cao W.C."/>
        </authorList>
    </citation>
    <scope>NUCLEOTIDE SEQUENCE [LARGE SCALE GENOMIC DNA]</scope>
    <source>
        <strain evidence="1">HaeL-2018</strain>
    </source>
</reference>
<protein>
    <submittedName>
        <fullName evidence="1">Uncharacterized protein</fullName>
    </submittedName>
</protein>
<sequence length="81" mass="9198">MAEYWTQKKAAELNKAIGGHSRTPCVQHWNEICNAPDGQMHCGRTWHLLRHLLVKTNPSPINVIDYPRPCTAPYGNTLTMI</sequence>
<accession>A0A9J6H263</accession>
<comment type="caution">
    <text evidence="1">The sequence shown here is derived from an EMBL/GenBank/DDBJ whole genome shotgun (WGS) entry which is preliminary data.</text>
</comment>
<dbReference type="Proteomes" id="UP000821853">
    <property type="component" value="Unassembled WGS sequence"/>
</dbReference>
<evidence type="ECO:0000313" key="2">
    <source>
        <dbReference type="Proteomes" id="UP000821853"/>
    </source>
</evidence>
<organism evidence="1 2">
    <name type="scientific">Haemaphysalis longicornis</name>
    <name type="common">Bush tick</name>
    <dbReference type="NCBI Taxonomy" id="44386"/>
    <lineage>
        <taxon>Eukaryota</taxon>
        <taxon>Metazoa</taxon>
        <taxon>Ecdysozoa</taxon>
        <taxon>Arthropoda</taxon>
        <taxon>Chelicerata</taxon>
        <taxon>Arachnida</taxon>
        <taxon>Acari</taxon>
        <taxon>Parasitiformes</taxon>
        <taxon>Ixodida</taxon>
        <taxon>Ixodoidea</taxon>
        <taxon>Ixodidae</taxon>
        <taxon>Haemaphysalinae</taxon>
        <taxon>Haemaphysalis</taxon>
    </lineage>
</organism>
<evidence type="ECO:0000313" key="1">
    <source>
        <dbReference type="EMBL" id="KAH9384831.1"/>
    </source>
</evidence>